<name>A0AC59YVW8_RANTA</name>
<dbReference type="EMBL" id="OX596104">
    <property type="protein sequence ID" value="CAN0021619.1"/>
    <property type="molecule type" value="Genomic_DNA"/>
</dbReference>
<evidence type="ECO:0000313" key="2">
    <source>
        <dbReference type="Proteomes" id="UP001162501"/>
    </source>
</evidence>
<reference evidence="1" key="1">
    <citation type="submission" date="2023-05" db="EMBL/GenBank/DDBJ databases">
        <authorList>
            <consortium name="ELIXIR-Norway"/>
        </authorList>
    </citation>
    <scope>NUCLEOTIDE SEQUENCE</scope>
</reference>
<sequence length="134" mass="14960">MSCTLTNSQSTGLWCAGAVLGQRSPSHDSFPGLGPEPHLCQEGEPMTCGQDQRLTGRRNRLWAVRQKGPQRKGPLREEEKEEDLLGKELLPTRLRPRGIDGKLEKIGKEKTAGPKLCSACGQEYEERGPYIWMK</sequence>
<evidence type="ECO:0000313" key="1">
    <source>
        <dbReference type="EMBL" id="CAN0021619.1"/>
    </source>
</evidence>
<reference evidence="1" key="2">
    <citation type="submission" date="2025-03" db="EMBL/GenBank/DDBJ databases">
        <authorList>
            <consortium name="ELIXIR-Norway"/>
            <consortium name="Elixir Norway"/>
        </authorList>
    </citation>
    <scope>NUCLEOTIDE SEQUENCE</scope>
</reference>
<dbReference type="Proteomes" id="UP001162501">
    <property type="component" value="Chromosome 20"/>
</dbReference>
<proteinExistence type="predicted"/>
<accession>A0AC59YVW8</accession>
<organism evidence="1 2">
    <name type="scientific">Rangifer tarandus platyrhynchus</name>
    <name type="common">Svalbard reindeer</name>
    <dbReference type="NCBI Taxonomy" id="3082113"/>
    <lineage>
        <taxon>Eukaryota</taxon>
        <taxon>Metazoa</taxon>
        <taxon>Chordata</taxon>
        <taxon>Craniata</taxon>
        <taxon>Vertebrata</taxon>
        <taxon>Euteleostomi</taxon>
        <taxon>Mammalia</taxon>
        <taxon>Eutheria</taxon>
        <taxon>Laurasiatheria</taxon>
        <taxon>Artiodactyla</taxon>
        <taxon>Ruminantia</taxon>
        <taxon>Pecora</taxon>
        <taxon>Cervidae</taxon>
        <taxon>Odocoileinae</taxon>
        <taxon>Rangifer</taxon>
    </lineage>
</organism>
<gene>
    <name evidence="1" type="ORF">MRATA1EN22A_LOCUS10870</name>
</gene>
<protein>
    <submittedName>
        <fullName evidence="1">Uncharacterized protein</fullName>
    </submittedName>
</protein>